<dbReference type="EMBL" id="JAAKZV010000050">
    <property type="protein sequence ID" value="NGN65034.1"/>
    <property type="molecule type" value="Genomic_DNA"/>
</dbReference>
<comment type="caution">
    <text evidence="1">The sequence shown here is derived from an EMBL/GenBank/DDBJ whole genome shotgun (WGS) entry which is preliminary data.</text>
</comment>
<dbReference type="AlphaFoldDB" id="A0A6G4TYR7"/>
<dbReference type="Proteomes" id="UP000481583">
    <property type="component" value="Unassembled WGS sequence"/>
</dbReference>
<proteinExistence type="predicted"/>
<organism evidence="1 2">
    <name type="scientific">Streptomyces coryli</name>
    <dbReference type="NCBI Taxonomy" id="1128680"/>
    <lineage>
        <taxon>Bacteria</taxon>
        <taxon>Bacillati</taxon>
        <taxon>Actinomycetota</taxon>
        <taxon>Actinomycetes</taxon>
        <taxon>Kitasatosporales</taxon>
        <taxon>Streptomycetaceae</taxon>
        <taxon>Streptomyces</taxon>
    </lineage>
</organism>
<keyword evidence="2" id="KW-1185">Reference proteome</keyword>
<name>A0A6G4TYR7_9ACTN</name>
<evidence type="ECO:0000313" key="2">
    <source>
        <dbReference type="Proteomes" id="UP000481583"/>
    </source>
</evidence>
<accession>A0A6G4TYR7</accession>
<evidence type="ECO:0000313" key="1">
    <source>
        <dbReference type="EMBL" id="NGN65034.1"/>
    </source>
</evidence>
<protein>
    <submittedName>
        <fullName evidence="1">Uncharacterized protein</fullName>
    </submittedName>
</protein>
<dbReference type="RefSeq" id="WP_165237077.1">
    <property type="nucleotide sequence ID" value="NZ_JAAKZV010000050.1"/>
</dbReference>
<reference evidence="1 2" key="1">
    <citation type="submission" date="2020-02" db="EMBL/GenBank/DDBJ databases">
        <title>Whole-genome analyses of novel actinobacteria.</title>
        <authorList>
            <person name="Sahin N."/>
        </authorList>
    </citation>
    <scope>NUCLEOTIDE SEQUENCE [LARGE SCALE GENOMIC DNA]</scope>
    <source>
        <strain evidence="1 2">A7024</strain>
    </source>
</reference>
<gene>
    <name evidence="1" type="ORF">G5C51_14155</name>
</gene>
<sequence length="80" mass="8826">MQVLLTLGTTCGALAAAGVLLRWLWRANRQLVRLADSLIELSPDQGEQTVREEITRLAGDLSVLSGRFDEHLDRHGGRSD</sequence>